<dbReference type="PANTHER" id="PTHR42951:SF22">
    <property type="entry name" value="METALLO BETA-LACTAMASE SUPERFAMILY LIPOPROTEIN"/>
    <property type="match status" value="1"/>
</dbReference>
<dbReference type="SMART" id="SM00849">
    <property type="entry name" value="Lactamase_B"/>
    <property type="match status" value="1"/>
</dbReference>
<dbReference type="Proteomes" id="UP001438008">
    <property type="component" value="Unassembled WGS sequence"/>
</dbReference>
<evidence type="ECO:0000313" key="3">
    <source>
        <dbReference type="Proteomes" id="UP001438008"/>
    </source>
</evidence>
<dbReference type="InterPro" id="IPR036866">
    <property type="entry name" value="RibonucZ/Hydroxyglut_hydro"/>
</dbReference>
<dbReference type="Gene3D" id="3.60.15.10">
    <property type="entry name" value="Ribonuclease Z/Hydroxyacylglutathione hydrolase-like"/>
    <property type="match status" value="1"/>
</dbReference>
<organism evidence="2 3">
    <name type="scientific">Laedolimicola intestinihominis</name>
    <dbReference type="NCBI Taxonomy" id="3133166"/>
    <lineage>
        <taxon>Bacteria</taxon>
        <taxon>Bacillati</taxon>
        <taxon>Bacillota</taxon>
        <taxon>Clostridia</taxon>
        <taxon>Lachnospirales</taxon>
        <taxon>Lachnospiraceae</taxon>
        <taxon>Laedolimicola</taxon>
    </lineage>
</organism>
<gene>
    <name evidence="2" type="ORF">WMO29_14540</name>
</gene>
<keyword evidence="3" id="KW-1185">Reference proteome</keyword>
<dbReference type="Pfam" id="PF00753">
    <property type="entry name" value="Lactamase_B"/>
    <property type="match status" value="1"/>
</dbReference>
<evidence type="ECO:0000313" key="2">
    <source>
        <dbReference type="EMBL" id="MEQ2473695.1"/>
    </source>
</evidence>
<dbReference type="SUPFAM" id="SSF56281">
    <property type="entry name" value="Metallo-hydrolase/oxidoreductase"/>
    <property type="match status" value="1"/>
</dbReference>
<evidence type="ECO:0000259" key="1">
    <source>
        <dbReference type="SMART" id="SM00849"/>
    </source>
</evidence>
<accession>A0ABV1FKV5</accession>
<dbReference type="InterPro" id="IPR050855">
    <property type="entry name" value="NDM-1-like"/>
</dbReference>
<proteinExistence type="predicted"/>
<sequence length="271" mass="30196">MVQFESEKISPAITRIKDGSDVCEYLIEGSERAALIDTGYGIGDLKGFVETLTEKPYDVFITHGHVDHAAGASQFPEVRMNLADMDVEKEHCTVEFRKEMVKSHTKLNVEDADFVPQRTESFTDLQDGEVFDLGGLTLRWIHVPGHTKGMMVALVEEERTVFFGDACGVGVLLALPESGTVEGYLKSLKKLKGFEDKYDTVLRQHGTYCSTKRVLDDNIENCELILAGTDDKVPAEVMGKACYRARKFDPATGARLDGHEGNILYDPERIR</sequence>
<name>A0ABV1FKV5_9FIRM</name>
<reference evidence="2 3" key="1">
    <citation type="submission" date="2024-03" db="EMBL/GenBank/DDBJ databases">
        <title>Human intestinal bacterial collection.</title>
        <authorList>
            <person name="Pauvert C."/>
            <person name="Hitch T.C.A."/>
            <person name="Clavel T."/>
        </authorList>
    </citation>
    <scope>NUCLEOTIDE SEQUENCE [LARGE SCALE GENOMIC DNA]</scope>
    <source>
        <strain evidence="2 3">CLA-AA-H132</strain>
    </source>
</reference>
<dbReference type="InterPro" id="IPR001279">
    <property type="entry name" value="Metallo-B-lactamas"/>
</dbReference>
<dbReference type="RefSeq" id="WP_349165277.1">
    <property type="nucleotide sequence ID" value="NZ_JBBMFE010000017.1"/>
</dbReference>
<dbReference type="PANTHER" id="PTHR42951">
    <property type="entry name" value="METALLO-BETA-LACTAMASE DOMAIN-CONTAINING"/>
    <property type="match status" value="1"/>
</dbReference>
<dbReference type="EMBL" id="JBBMFE010000017">
    <property type="protein sequence ID" value="MEQ2473695.1"/>
    <property type="molecule type" value="Genomic_DNA"/>
</dbReference>
<feature type="domain" description="Metallo-beta-lactamase" evidence="1">
    <location>
        <begin position="21"/>
        <end position="205"/>
    </location>
</feature>
<protein>
    <submittedName>
        <fullName evidence="2">MBL fold metallo-hydrolase</fullName>
    </submittedName>
</protein>
<comment type="caution">
    <text evidence="2">The sequence shown here is derived from an EMBL/GenBank/DDBJ whole genome shotgun (WGS) entry which is preliminary data.</text>
</comment>